<accession>A0A7W9KM59</accession>
<evidence type="ECO:0000313" key="14">
    <source>
        <dbReference type="EMBL" id="MBB5895091.1"/>
    </source>
</evidence>
<dbReference type="SUPFAM" id="SSF53901">
    <property type="entry name" value="Thiolase-like"/>
    <property type="match status" value="3"/>
</dbReference>
<dbReference type="PANTHER" id="PTHR43775:SF51">
    <property type="entry name" value="INACTIVE PHENOLPHTHIOCEROL SYNTHESIS POLYKETIDE SYNTHASE TYPE I PKS1-RELATED"/>
    <property type="match status" value="1"/>
</dbReference>
<dbReference type="Gene3D" id="1.10.1200.10">
    <property type="entry name" value="ACP-like"/>
    <property type="match status" value="3"/>
</dbReference>
<dbReference type="InterPro" id="IPR036291">
    <property type="entry name" value="NAD(P)-bd_dom_sf"/>
</dbReference>
<reference evidence="14 15" key="1">
    <citation type="submission" date="2020-08" db="EMBL/GenBank/DDBJ databases">
        <title>Sequencing the genomes of 1000 actinobacteria strains.</title>
        <authorList>
            <person name="Klenk H.-P."/>
        </authorList>
    </citation>
    <scope>NUCLEOTIDE SEQUENCE [LARGE SCALE GENOMIC DNA]</scope>
    <source>
        <strain evidence="14 15">DSM 43851</strain>
    </source>
</reference>
<feature type="active site" description="Proton donor; for dehydratase activity" evidence="10">
    <location>
        <position position="1083"/>
    </location>
</feature>
<evidence type="ECO:0000256" key="5">
    <source>
        <dbReference type="ARBA" id="ARBA00022679"/>
    </source>
</evidence>
<keyword evidence="15" id="KW-1185">Reference proteome</keyword>
<dbReference type="SUPFAM" id="SSF55048">
    <property type="entry name" value="Probable ACP-binding domain of malonyl-CoA ACP transacylase"/>
    <property type="match status" value="3"/>
</dbReference>
<dbReference type="SUPFAM" id="SSF52151">
    <property type="entry name" value="FabD/lysophospholipase-like"/>
    <property type="match status" value="3"/>
</dbReference>
<dbReference type="InterPro" id="IPR014043">
    <property type="entry name" value="Acyl_transferase_dom"/>
</dbReference>
<dbReference type="InterPro" id="IPR049900">
    <property type="entry name" value="PKS_mFAS_DH"/>
</dbReference>
<evidence type="ECO:0000256" key="7">
    <source>
        <dbReference type="ARBA" id="ARBA00023194"/>
    </source>
</evidence>
<dbReference type="Pfam" id="PF02801">
    <property type="entry name" value="Ketoacyl-synt_C"/>
    <property type="match status" value="3"/>
</dbReference>
<dbReference type="Pfam" id="PF08659">
    <property type="entry name" value="KR"/>
    <property type="match status" value="3"/>
</dbReference>
<keyword evidence="3" id="KW-0596">Phosphopantetheine</keyword>
<feature type="domain" description="PKS/mFAS DH" evidence="13">
    <location>
        <begin position="4109"/>
        <end position="4373"/>
    </location>
</feature>
<dbReference type="SMART" id="SM00827">
    <property type="entry name" value="PKS_AT"/>
    <property type="match status" value="3"/>
</dbReference>
<dbReference type="PROSITE" id="PS00012">
    <property type="entry name" value="PHOSPHOPANTETHEINE"/>
    <property type="match status" value="3"/>
</dbReference>
<organism evidence="14 15">
    <name type="scientific">Kutzneria kofuensis</name>
    <dbReference type="NCBI Taxonomy" id="103725"/>
    <lineage>
        <taxon>Bacteria</taxon>
        <taxon>Bacillati</taxon>
        <taxon>Actinomycetota</taxon>
        <taxon>Actinomycetes</taxon>
        <taxon>Pseudonocardiales</taxon>
        <taxon>Pseudonocardiaceae</taxon>
        <taxon>Kutzneria</taxon>
    </lineage>
</organism>
<feature type="region of interest" description="N-terminal hotdog fold" evidence="10">
    <location>
        <begin position="884"/>
        <end position="1012"/>
    </location>
</feature>
<dbReference type="Pfam" id="PF08990">
    <property type="entry name" value="Docking"/>
    <property type="match status" value="1"/>
</dbReference>
<dbReference type="GO" id="GO:0033068">
    <property type="term" value="P:macrolide biosynthetic process"/>
    <property type="evidence" value="ECO:0007669"/>
    <property type="project" value="UniProtKB-ARBA"/>
</dbReference>
<dbReference type="InterPro" id="IPR036736">
    <property type="entry name" value="ACP-like_sf"/>
</dbReference>
<dbReference type="InterPro" id="IPR014030">
    <property type="entry name" value="Ketoacyl_synth_N"/>
</dbReference>
<dbReference type="InterPro" id="IPR049551">
    <property type="entry name" value="PKS_DH_C"/>
</dbReference>
<dbReference type="PROSITE" id="PS50075">
    <property type="entry name" value="CARRIER"/>
    <property type="match status" value="3"/>
</dbReference>
<dbReference type="InterPro" id="IPR014031">
    <property type="entry name" value="Ketoacyl_synth_C"/>
</dbReference>
<feature type="region of interest" description="C-terminal hotdog fold" evidence="10">
    <location>
        <begin position="4233"/>
        <end position="4373"/>
    </location>
</feature>
<evidence type="ECO:0000256" key="2">
    <source>
        <dbReference type="ARBA" id="ARBA00004792"/>
    </source>
</evidence>
<evidence type="ECO:0000256" key="1">
    <source>
        <dbReference type="ARBA" id="ARBA00001957"/>
    </source>
</evidence>
<dbReference type="InterPro" id="IPR016039">
    <property type="entry name" value="Thiolase-like"/>
</dbReference>
<dbReference type="Gene3D" id="3.40.50.720">
    <property type="entry name" value="NAD(P)-binding Rossmann-like Domain"/>
    <property type="match status" value="4"/>
</dbReference>
<feature type="domain" description="Carrier" evidence="11">
    <location>
        <begin position="4709"/>
        <end position="4784"/>
    </location>
</feature>
<dbReference type="Gene3D" id="3.10.129.110">
    <property type="entry name" value="Polyketide synthase dehydratase"/>
    <property type="match status" value="3"/>
</dbReference>
<dbReference type="PROSITE" id="PS52019">
    <property type="entry name" value="PKS_MFAS_DH"/>
    <property type="match status" value="3"/>
</dbReference>
<dbReference type="InterPro" id="IPR001227">
    <property type="entry name" value="Ac_transferase_dom_sf"/>
</dbReference>
<feature type="domain" description="Ketosynthase family 3 (KS3)" evidence="12">
    <location>
        <begin position="3265"/>
        <end position="3675"/>
    </location>
</feature>
<dbReference type="InterPro" id="IPR016035">
    <property type="entry name" value="Acyl_Trfase/lysoPLipase"/>
</dbReference>
<comment type="caution">
    <text evidence="14">The sequence shown here is derived from an EMBL/GenBank/DDBJ whole genome shotgun (WGS) entry which is preliminary data.</text>
</comment>
<dbReference type="SUPFAM" id="SSF47336">
    <property type="entry name" value="ACP-like"/>
    <property type="match status" value="3"/>
</dbReference>
<evidence type="ECO:0000259" key="12">
    <source>
        <dbReference type="PROSITE" id="PS52004"/>
    </source>
</evidence>
<proteinExistence type="predicted"/>
<dbReference type="InterPro" id="IPR015083">
    <property type="entry name" value="NorB/c/GfsB-D-like_docking"/>
</dbReference>
<feature type="region of interest" description="C-terminal hotdog fold" evidence="10">
    <location>
        <begin position="2628"/>
        <end position="2763"/>
    </location>
</feature>
<dbReference type="CDD" id="cd08956">
    <property type="entry name" value="KR_3_FAS_SDR_x"/>
    <property type="match status" value="2"/>
</dbReference>
<comment type="pathway">
    <text evidence="2">Antibiotic biosynthesis.</text>
</comment>
<keyword evidence="9" id="KW-0012">Acyltransferase</keyword>
<evidence type="ECO:0000256" key="6">
    <source>
        <dbReference type="ARBA" id="ARBA00022737"/>
    </source>
</evidence>
<evidence type="ECO:0000313" key="15">
    <source>
        <dbReference type="Proteomes" id="UP000585638"/>
    </source>
</evidence>
<dbReference type="InterPro" id="IPR020807">
    <property type="entry name" value="PKS_DH"/>
</dbReference>
<keyword evidence="7" id="KW-0045">Antibiotic biosynthesis</keyword>
<dbReference type="SMART" id="SM00822">
    <property type="entry name" value="PKS_KR"/>
    <property type="match status" value="2"/>
</dbReference>
<dbReference type="Proteomes" id="UP000585638">
    <property type="component" value="Unassembled WGS sequence"/>
</dbReference>
<dbReference type="InterPro" id="IPR013968">
    <property type="entry name" value="PKS_KR"/>
</dbReference>
<dbReference type="GO" id="GO:0031177">
    <property type="term" value="F:phosphopantetheine binding"/>
    <property type="evidence" value="ECO:0007669"/>
    <property type="project" value="InterPro"/>
</dbReference>
<dbReference type="InterPro" id="IPR057326">
    <property type="entry name" value="KR_dom"/>
</dbReference>
<dbReference type="Pfam" id="PF16197">
    <property type="entry name" value="KAsynt_C_assoc"/>
    <property type="match status" value="3"/>
</dbReference>
<feature type="active site" description="Proton acceptor; for dehydratase activity" evidence="10">
    <location>
        <position position="916"/>
    </location>
</feature>
<dbReference type="SMART" id="SM00825">
    <property type="entry name" value="PKS_KS"/>
    <property type="match status" value="3"/>
</dbReference>
<evidence type="ECO:0000259" key="13">
    <source>
        <dbReference type="PROSITE" id="PS52019"/>
    </source>
</evidence>
<name>A0A7W9KM59_9PSEU</name>
<dbReference type="FunFam" id="1.10.1200.10:FF:000007">
    <property type="entry name" value="Probable polyketide synthase pks17"/>
    <property type="match status" value="3"/>
</dbReference>
<feature type="region of interest" description="N-terminal hotdog fold" evidence="10">
    <location>
        <begin position="2502"/>
        <end position="2618"/>
    </location>
</feature>
<dbReference type="Gene3D" id="3.40.366.10">
    <property type="entry name" value="Malonyl-Coenzyme A Acyl Carrier Protein, domain 2"/>
    <property type="match status" value="3"/>
</dbReference>
<feature type="domain" description="Ketosynthase family 3 (KS3)" evidence="12">
    <location>
        <begin position="1672"/>
        <end position="2082"/>
    </location>
</feature>
<dbReference type="GO" id="GO:0006633">
    <property type="term" value="P:fatty acid biosynthetic process"/>
    <property type="evidence" value="ECO:0007669"/>
    <property type="project" value="InterPro"/>
</dbReference>
<dbReference type="Gene3D" id="3.30.70.3290">
    <property type="match status" value="3"/>
</dbReference>
<dbReference type="InterPro" id="IPR006162">
    <property type="entry name" value="Ppantetheine_attach_site"/>
</dbReference>
<feature type="region of interest" description="N-terminal hotdog fold" evidence="10">
    <location>
        <begin position="4109"/>
        <end position="4223"/>
    </location>
</feature>
<dbReference type="InterPro" id="IPR016036">
    <property type="entry name" value="Malonyl_transacylase_ACP-bd"/>
</dbReference>
<keyword evidence="5 14" id="KW-0808">Transferase</keyword>
<dbReference type="GO" id="GO:0004312">
    <property type="term" value="F:fatty acid synthase activity"/>
    <property type="evidence" value="ECO:0007669"/>
    <property type="project" value="TreeGrafter"/>
</dbReference>
<gene>
    <name evidence="14" type="ORF">BJ998_006287</name>
</gene>
<dbReference type="PANTHER" id="PTHR43775">
    <property type="entry name" value="FATTY ACID SYNTHASE"/>
    <property type="match status" value="1"/>
</dbReference>
<dbReference type="PROSITE" id="PS00606">
    <property type="entry name" value="KS3_1"/>
    <property type="match status" value="3"/>
</dbReference>
<dbReference type="Pfam" id="PF00550">
    <property type="entry name" value="PP-binding"/>
    <property type="match status" value="3"/>
</dbReference>
<keyword evidence="6" id="KW-0677">Repeat</keyword>
<dbReference type="GO" id="GO:0004315">
    <property type="term" value="F:3-oxoacyl-[acyl-carrier-protein] synthase activity"/>
    <property type="evidence" value="ECO:0007669"/>
    <property type="project" value="InterPro"/>
</dbReference>
<protein>
    <submittedName>
        <fullName evidence="14">Acyl transferase domain-containing protein/acyl carrier protein/nucleoside-diphosphate-sugar epimerase</fullName>
    </submittedName>
</protein>
<evidence type="ECO:0000256" key="3">
    <source>
        <dbReference type="ARBA" id="ARBA00022450"/>
    </source>
</evidence>
<feature type="domain" description="Carrier" evidence="11">
    <location>
        <begin position="3174"/>
        <end position="3249"/>
    </location>
</feature>
<feature type="domain" description="Ketosynthase family 3 (KS3)" evidence="12">
    <location>
        <begin position="38"/>
        <end position="448"/>
    </location>
</feature>
<feature type="domain" description="PKS/mFAS DH" evidence="13">
    <location>
        <begin position="884"/>
        <end position="1156"/>
    </location>
</feature>
<dbReference type="SMART" id="SM01294">
    <property type="entry name" value="PKS_PP_betabranch"/>
    <property type="match status" value="3"/>
</dbReference>
<keyword evidence="4" id="KW-0597">Phosphoprotein</keyword>
<dbReference type="InterPro" id="IPR009081">
    <property type="entry name" value="PP-bd_ACP"/>
</dbReference>
<dbReference type="FunFam" id="3.40.47.10:FF:000019">
    <property type="entry name" value="Polyketide synthase type I"/>
    <property type="match status" value="3"/>
</dbReference>
<dbReference type="InterPro" id="IPR049552">
    <property type="entry name" value="PKS_DH_N"/>
</dbReference>
<dbReference type="InterPro" id="IPR042104">
    <property type="entry name" value="PKS_dehydratase_sf"/>
</dbReference>
<dbReference type="InterPro" id="IPR018201">
    <property type="entry name" value="Ketoacyl_synth_AS"/>
</dbReference>
<feature type="active site" description="Proton donor; for dehydratase activity" evidence="10">
    <location>
        <position position="2687"/>
    </location>
</feature>
<dbReference type="EMBL" id="JACHIR010000001">
    <property type="protein sequence ID" value="MBB5895091.1"/>
    <property type="molecule type" value="Genomic_DNA"/>
</dbReference>
<dbReference type="Gene3D" id="3.40.47.10">
    <property type="match status" value="3"/>
</dbReference>
<dbReference type="InterPro" id="IPR050091">
    <property type="entry name" value="PKS_NRPS_Biosynth_Enz"/>
</dbReference>
<evidence type="ECO:0000256" key="4">
    <source>
        <dbReference type="ARBA" id="ARBA00022553"/>
    </source>
</evidence>
<sequence length="4862" mass="512374">MRWREVSNEEKLLDYLKRATSDLRETRKRLADAERREQEPIAIISMGCRYPGGVASPEDLWRLVLDGVDTVGPMPTDRFWDLDASYDPTPGVPGKIYSKDGSFLDDAAGFDAELFRISPREAAEMDPQQRLLLETSWEALERAGIDPLSLKGSRTGVFAGVMYHDYGAGTSDGSMVSGRVSYTLGLEGPAVTVDTACSSSLVALHQAIRALRAGECTLALAGGVTVMATLETFVEFSRQRGLSPTGRCRAFADAADGVGWGEGAGVLLLARLSEAQRLGHQVLAVIRGSAVNQDGASNGITAPNGPSQRRVIRQALASAGLAPSDVDAVEAHGTGTTLGDPIEAQALLATYGQDRDEPLWLGSVKSNMGHTQAAAGVAGIIKMVMAIRHGALPKTLHVDSPSSHVDWTAGAVELLTESRPWPAVERPRRAGVSSFGISGTNAHVIIEQAPPVEAVERSVTQRPVPWIISGKTAPALAEQASRLSSVEGVEPLDVAYTLATGRAAMEQRAVVVGETLDELVSGLAGVAGVTADAGKTAFLFTGQGAQQVGMGRELYEKFPVFAEAWDAAIDPAVAAIAWSADQEALNQTGNAQPALFAFEVALFRLLESWGVRPDFVAGHSVGEIAAAHVAGVLSLEDARKLVSARGRLMQALPAGGAMVALQAAEDEVRLRAGVGIAAVNGPESVVISGDEAAVLEIKAEFEALGRKTSRLKVSHAFHSPLMEPMLAEFRSVVGGLTFGEPSLGVVTTSAGGGQWNEPEYWVGHVREAVRFADAVVGLTAAGVTRFVEVGPDGVLTGVAANCVEDAVVVATQRRGRGQERELVVGVAQAWAHGVPVDWEAFFAGRDARRADLPTYAFQHQRFWVNSVWTQGADLGSAGLAPVEHPLLGAVVAAPEGDGVVLTGRLSTQTQPWLADHDVLGTVLLPGTAFVELAVQAGDHVGCDVVEELTLEAPLVLPERGGVVIQVVVGGADADGARPVSVYSRMEDAVNGESGLPWTRHAVGTLTVGAPVPVVELAEWPPAGASRVDIDGAYDQLLDRGYAYGPVFQGLKAVWRRGDEMFAEVALPEGAGAERFGLHPALLDSAMHGELLGDGETHLPFAWSGVSLHASGASALRVRMAPVGNDRHSLAVADLTGQPVLTVASLASRPVTPAQLSSAAPLFQLAWQPASSTSPESGPAEGDLVVEHVASAEGDVLDGVRSVASAVLERIRSALSGDSQVAFVTRGAVSVSGEDIDLAVAPVWGLVRAAQAENPGRFVLVDTDSDDVSAALALGEPEVAVRGGAVFVPRLARVAGTASIDSGAADGTVLVTGGTGGLGALFARHLVAERGFRSLVLTSRRGIEAAGAAALKAELEALGATVTVAACDVSDRDALAFLLEGISDLKGVVHAAGIAENGLVEAVTADELDAVLRPKADAAWYLHELTRGLDLFVLISSAGGLLLAAGQASYAAANVFLDALAQHRRSLGLPATSLAYGLWGVGAGLGAELGEVDLERMRKSGLPALSAAEGLSLFDAALDSGEANLVPVKLDLGTLRTREVPHVLRGLVRVPQRQTAKSGVASGNSLADRLSGLGDEERDAQLLDLVRKHVAAVLGHASTDAIEPDRAFQELGFDSLASVELRNLLGGDTGLRLPATLVFDYPTSRAVAEYLREKVGGAGKAVAAVRALPSLDDDPIVIVGMACHYPGGVNSPEDLWRLVADGIDTVGPFPTNRGWDLANLFDPEPGKPNKSYTRDGGFLYDAAEFDADFFGISPREAVLMDPQQRLLLETAWEAFERAGIDPRSLKGSSTGVFAGMMYHDYALNSASGSIASGRVSYSFGFEGPSVTVDTACSSSLVALHLAIQALRSGECSLALAGGVAVMATPEAIVDFSEQRGLSVDGRCKSFAGAADGTGWSEGVGLILVERKSDAERLGHPIVAVIRGSAVNQDGASNGLTAPNGPAQQRVIRQALANAGLDTSDVDTVEAHGTGTKLGDPIEAQALLATYGQDRSEPLWLGSIKSNLGHTQAAAGVAGIIKMVMAMRHGVLPKTLHVDEPTPQVDWSAGNVQLLTESRPWPAVDRPRRAAISSFGLSGTNAHVIIEQVVQPEPEPVESSRIMPLLVSGKTPDALAAQITQLSTVDAPLVDMAYTLATDRVAFEHRAFALDRDNFVSSAVKPGKTAFLFTGQGSQRVGMGRELYQKFPVFAAAWDAAVDSDAAWGSDQDALNQTGNAQPALFAFEVALYRLVQSWGMEPDFVAGHSVGEIAAAHIAGVLSLEDARKLVSARGRLMQALPAGGAMVAIQATEDEITLREGVGIAAVNGPRSVVISGVEEAVVAIQAEFEARGRKTSRLKVSHAFHSPLMEPMLDEFRAVVSTLTFAQPSIPVVTTSAGGGEWSQPEYWVNHVREAVRFADAITSLHGQGVTKFVEVGPDGVLAGMGANCVEDAVFVATQRRDRDQERELVAGIAQAWAHGVTVDWAKFFAGTGARRTDLPTYAFQRQTFWLTSARGGDVTSVGQVAVEHPLLGAAVASAETDGVVLTGRLSVETQPWLADHDVLGSLLLPGTAFVELALQAGDHVGCDVVQELTLEAPLILPERDGVAVQVVVDEARNVSIYSRVDDLPWTRHATGVLGTDAGTADDLAEWPPPGDAVDLDGAYENLAGQGYVYGPMFQGLKAVWCDGDNTYAEVALPEGTDAERYGIHPALLDSALHAQLVAIEESGDTQLPFAWNGVTLHRAGASELRVRIRRTGDDSASVLVTDLAGDPILSVESLVSRAVSSEQLSVDRKHDSLFHVVWTPVPAAGNEEAVREDVPASKDALVHVLSCVQSWLADEANADNRLVFVTRNAVDTDDVDLDVAPVWGLVRSAISENPGRFGLVDADSDDGVDAAIALGEPEVSVRGGELRVPRLARVTELNGSTDFGDTVLVTGGLTGLGALFAKHLAATGVANLVLTSRRGPDTPGAAELTAELEALGASVTITACDVADRDAVAELLKGIPQLTGVVHAAGVLDDGVISALDAERFDRVFAPKAEAARHLHELTGDLKAFVLFSSIAGTLGGTAQANYAAANVFLDALAQHRRANGQPAVSLAWGPWAQVGGMADRLTDADLQRLERAGMPALLPDEGVALFDLALKADVAALAPIRLDLSTLRAQAASQPPMLHGLVRVPSRPTKRSGGSSLERRLAGLDAGERERLLVSLVRKHVAAVLGHASVDAVDPDRAFNELGFDSLSAVELRNQLGAETGLRLPATLVFDYPTTRAVAGYLVTSFAGATKAVKTRAKSTSDEPIAIVGMACHYPGGVNSPDDLWQLVFNGVDAVTDFPTDRGWDTERIYDPSGERPGSTYTKRGAFLHDAGLFDPGFFGISPNEALEMDPQQRLLLETAWEAFESAGIDPGPLRGSDTGVFAGMMYHDYKVNNNTGSIASGRVSYTFGFEGPAVTVDTACSSSLVALHWAIQALRSGECSLALAGGVAVMATPETFVEFSKQRGLSPDGRCKSFAGATDGTGWGEGVGLVLVERLSDARRNGHNVLAIVKGSAINQDGASNGLTAPNGPAQQRVIQQALANAGLAATDVDAVEAHGTGTTLGDPIEAQALLATYGQDRSEPLWLGSIKSNMGHTQSAAGVAGIIKMIMAMRHGVLPKTLHVDVPTPHVDWTAGNIELLTEPRPWPAVDRPRRAGISSFGISGTNAHVIIEQVVPEVADREIPPRPVPVIVSAKTADGLKAQAARLSAVDGEPLDVAYSLATLRAPMEHRSAFVAEDREGLARGLANVTDVIAGQGLTAFLFTGQGAQRIGMGRELYEKFPVFAEAWDAAIDRELSALIWGSDQDLLNQTGNAQPALFAFEVALYRLVQSWGVRPDFVAGHSVGEIAAAHVAGVLSLEDARTLVSARGRLMQALPVGGAMVALQASEDEVQLREGVGIAAVNGPQSVVISGDEAAVLAIKAEFEARGRKATRLKVSHAFHSPLMEPMLDEFRSVVAGLTFNGPKIPAVVTSAGGGEWSEPEYWVDHVREAVRFADAIRNLSEQGVTKFLEIGPDGVLAGMGANCVEDAVFLATQRRDRDQERELVNAVAQAWANGVHVDWTKFFAGRDARRVELPTYPFQHQRYWVNSVISDGADVNSAGLDSVDHPLLGAAVPAAEGDGVVLTGRLSLETQPWLADHDVLGSILFPGAGFVELAIQAAERSGANLIEELTLEAPLVLPETGDVTIQVVASGNKVSIYSRGEDAWVRHATGVLATGAPVAETFDWPAGATPIDVSYDELLTLGFGYGPAFQGLQAFKHGDEIFAEVTVSEADDRFALHPALLETALQPTLTDTVIPAVYRGIAVHHTGTSAIRARIADGAITLADQNGPVATITSIETRTITADQLANTGNDLYRVDWVAAPNARPTDETWSAELPLADWPEWLPTLNAPDVVHVACPPDGEPAVAEAAARQLLGLIREFVGKLVLTGPNGALWGLIRSAQEENPGRFVLVDTDGSADLKKAVDTGEPELRIRDGKILVPRLVAAQPSVDRPYGDTVLITGGQQGIGKAIADHLTAKGVKVLHKPGKQKVDTVIHAESATDNALLSDMTDEQLERVLAKTIDAAWKHRDAKLILVSSATSLLLGTGQANFAAATGYLNSLAEKLNGVAIAFGALDNGDEAYAERMRRTGTPVFTADEIGPLFDRALTVDDPLVVPLKLDKAALRARPEGLPMLLRGLVRVPARQTRQSHTSLRERLAELPEADREQLLLDLVGKHVAAVLGHDASTTIEPDRAFKELGFDSLTAVELRKQLGLATGLQLPATLIFDYPTSQDVADHLRELLQPGEFDPAQQLIAEIGRLEATLQATEVNGSRPKVTARLEALLRKWRDNEEIANAPEGSLDEATDDELFAALDNELGIS</sequence>
<evidence type="ECO:0000256" key="8">
    <source>
        <dbReference type="ARBA" id="ARBA00023268"/>
    </source>
</evidence>
<dbReference type="CDD" id="cd00833">
    <property type="entry name" value="PKS"/>
    <property type="match status" value="3"/>
</dbReference>
<dbReference type="Pfam" id="PF22953">
    <property type="entry name" value="SpnB_Rossmann"/>
    <property type="match status" value="3"/>
</dbReference>
<dbReference type="SMART" id="SM00823">
    <property type="entry name" value="PKS_PP"/>
    <property type="match status" value="3"/>
</dbReference>
<dbReference type="SMART" id="SM00826">
    <property type="entry name" value="PKS_DH"/>
    <property type="match status" value="3"/>
</dbReference>
<dbReference type="InterPro" id="IPR020806">
    <property type="entry name" value="PKS_PP-bd"/>
</dbReference>
<evidence type="ECO:0000259" key="11">
    <source>
        <dbReference type="PROSITE" id="PS50075"/>
    </source>
</evidence>
<comment type="cofactor">
    <cofactor evidence="1">
        <name>pantetheine 4'-phosphate</name>
        <dbReference type="ChEBI" id="CHEBI:47942"/>
    </cofactor>
</comment>
<dbReference type="SUPFAM" id="SSF51735">
    <property type="entry name" value="NAD(P)-binding Rossmann-fold domains"/>
    <property type="match status" value="6"/>
</dbReference>
<feature type="domain" description="PKS/mFAS DH" evidence="13">
    <location>
        <begin position="2502"/>
        <end position="2763"/>
    </location>
</feature>
<dbReference type="InterPro" id="IPR020841">
    <property type="entry name" value="PKS_Beta-ketoAc_synthase_dom"/>
</dbReference>
<keyword evidence="8" id="KW-0511">Multifunctional enzyme</keyword>
<dbReference type="InterPro" id="IPR032821">
    <property type="entry name" value="PKS_assoc"/>
</dbReference>
<dbReference type="Pfam" id="PF21089">
    <property type="entry name" value="PKS_DH_N"/>
    <property type="match status" value="3"/>
</dbReference>
<feature type="active site" description="Proton acceptor; for dehydratase activity" evidence="10">
    <location>
        <position position="2534"/>
    </location>
</feature>
<dbReference type="Pfam" id="PF14765">
    <property type="entry name" value="PS-DH"/>
    <property type="match status" value="3"/>
</dbReference>
<evidence type="ECO:0000256" key="9">
    <source>
        <dbReference type="ARBA" id="ARBA00023315"/>
    </source>
</evidence>
<feature type="region of interest" description="C-terminal hotdog fold" evidence="10">
    <location>
        <begin position="1024"/>
        <end position="1156"/>
    </location>
</feature>
<comment type="caution">
    <text evidence="10">Lacks conserved residue(s) required for the propagation of feature annotation.</text>
</comment>
<dbReference type="InterPro" id="IPR055123">
    <property type="entry name" value="SpnB-like_Rossmann"/>
</dbReference>
<evidence type="ECO:0000256" key="10">
    <source>
        <dbReference type="PROSITE-ProRule" id="PRU01363"/>
    </source>
</evidence>
<feature type="domain" description="Carrier" evidence="11">
    <location>
        <begin position="1579"/>
        <end position="1654"/>
    </location>
</feature>
<dbReference type="Pfam" id="PF00698">
    <property type="entry name" value="Acyl_transf_1"/>
    <property type="match status" value="3"/>
</dbReference>
<dbReference type="Pfam" id="PF00109">
    <property type="entry name" value="ketoacyl-synt"/>
    <property type="match status" value="3"/>
</dbReference>
<dbReference type="PROSITE" id="PS52004">
    <property type="entry name" value="KS3_2"/>
    <property type="match status" value="3"/>
</dbReference>